<feature type="region of interest" description="N-terminal hotdog fold" evidence="6">
    <location>
        <begin position="890"/>
        <end position="1018"/>
    </location>
</feature>
<dbReference type="SMART" id="SM00822">
    <property type="entry name" value="PKS_KR"/>
    <property type="match status" value="1"/>
</dbReference>
<gene>
    <name evidence="10" type="ORF">ACFFJP_04365</name>
</gene>
<evidence type="ECO:0000259" key="8">
    <source>
        <dbReference type="PROSITE" id="PS52004"/>
    </source>
</evidence>
<dbReference type="PROSITE" id="PS52019">
    <property type="entry name" value="PKS_MFAS_DH"/>
    <property type="match status" value="1"/>
</dbReference>
<dbReference type="InterPro" id="IPR032821">
    <property type="entry name" value="PKS_assoc"/>
</dbReference>
<dbReference type="Pfam" id="PF00550">
    <property type="entry name" value="PP-binding"/>
    <property type="match status" value="1"/>
</dbReference>
<evidence type="ECO:0000259" key="7">
    <source>
        <dbReference type="PROSITE" id="PS50075"/>
    </source>
</evidence>
<feature type="domain" description="Ketosynthase family 3 (KS3)" evidence="8">
    <location>
        <begin position="7"/>
        <end position="433"/>
    </location>
</feature>
<dbReference type="Gene3D" id="3.40.366.10">
    <property type="entry name" value="Malonyl-Coenzyme A Acyl Carrier Protein, domain 2"/>
    <property type="match status" value="1"/>
</dbReference>
<dbReference type="Gene3D" id="1.10.1200.10">
    <property type="entry name" value="ACP-like"/>
    <property type="match status" value="1"/>
</dbReference>
<dbReference type="Proteomes" id="UP001589813">
    <property type="component" value="Unassembled WGS sequence"/>
</dbReference>
<accession>A0ABV6BBS1</accession>
<dbReference type="SMART" id="SM00827">
    <property type="entry name" value="PKS_AT"/>
    <property type="match status" value="1"/>
</dbReference>
<dbReference type="Pfam" id="PF00698">
    <property type="entry name" value="Acyl_transf_1"/>
    <property type="match status" value="1"/>
</dbReference>
<keyword evidence="4" id="KW-0597">Phosphoprotein</keyword>
<dbReference type="EMBL" id="JBHLXP010000001">
    <property type="protein sequence ID" value="MFC0047527.1"/>
    <property type="molecule type" value="Genomic_DNA"/>
</dbReference>
<dbReference type="Pfam" id="PF02801">
    <property type="entry name" value="Ketoacyl-synt_C"/>
    <property type="match status" value="1"/>
</dbReference>
<evidence type="ECO:0000313" key="11">
    <source>
        <dbReference type="Proteomes" id="UP001589813"/>
    </source>
</evidence>
<comment type="pathway">
    <text evidence="1">Lipid metabolism; fatty acid biosynthesis.</text>
</comment>
<feature type="active site" description="Proton donor; for dehydratase activity" evidence="6">
    <location>
        <position position="1092"/>
    </location>
</feature>
<dbReference type="Pfam" id="PF21089">
    <property type="entry name" value="PKS_DH_N"/>
    <property type="match status" value="1"/>
</dbReference>
<dbReference type="InterPro" id="IPR016035">
    <property type="entry name" value="Acyl_Trfase/lysoPLipase"/>
</dbReference>
<evidence type="ECO:0000256" key="1">
    <source>
        <dbReference type="ARBA" id="ARBA00005194"/>
    </source>
</evidence>
<dbReference type="Pfam" id="PF08659">
    <property type="entry name" value="KR"/>
    <property type="match status" value="1"/>
</dbReference>
<dbReference type="Gene3D" id="3.40.50.720">
    <property type="entry name" value="NAD(P)-binding Rossmann-like Domain"/>
    <property type="match status" value="2"/>
</dbReference>
<evidence type="ECO:0000256" key="4">
    <source>
        <dbReference type="ARBA" id="ARBA00022553"/>
    </source>
</evidence>
<evidence type="ECO:0000256" key="5">
    <source>
        <dbReference type="ARBA" id="ARBA00022679"/>
    </source>
</evidence>
<dbReference type="InterPro" id="IPR057326">
    <property type="entry name" value="KR_dom"/>
</dbReference>
<dbReference type="InterPro" id="IPR014030">
    <property type="entry name" value="Ketoacyl_synth_N"/>
</dbReference>
<evidence type="ECO:0000259" key="9">
    <source>
        <dbReference type="PROSITE" id="PS52019"/>
    </source>
</evidence>
<dbReference type="PROSITE" id="PS00012">
    <property type="entry name" value="PHOSPHOPANTETHEINE"/>
    <property type="match status" value="1"/>
</dbReference>
<reference evidence="10 11" key="1">
    <citation type="submission" date="2024-09" db="EMBL/GenBank/DDBJ databases">
        <authorList>
            <person name="Sun Q."/>
            <person name="Mori K."/>
        </authorList>
    </citation>
    <scope>NUCLEOTIDE SEQUENCE [LARGE SCALE GENOMIC DNA]</scope>
    <source>
        <strain evidence="10 11">KCTC 23315</strain>
    </source>
</reference>
<sequence length="2064" mass="226083">MNNETRTNEIAIIGMGCRFPGGADDPAAFWQMLKQGVDGIVDVPPERWDIRKYYDADPHKPGKTYARQGGFIRQRLDHFDPQPFLMSPKEAEVIDPMQRLLLEVAWETLEDAGMPQDLAKQKTTGVFIGAFAIDNKAIQLDGDNLYETDSHTAFGVTMALLSNRISYAFDLKGPSFTVDTACSASMTALHLAMQSLRNGDCEIALVGGANAMMTPHYPVVMSKGQFLSAHSRCKAFDADAGGYVRAEGAGMVLLKPLAEALRDGDHIHAVIVETGINQDGQTKGISLPNPDAQFRLLQQVYQRAGVPAEQLSYIEAHGTGTKAGDPLEVAALGRALAGRSLQQPCLIGSVKTNIGHTEAASAMAGLIKATLVAREKQVPANLHFHTPNPEIPFAQLPLKVVTTLTPLDADKTHFIGVNSFGYGGSNGHVILRSARQHELPQPRAAQQSEIRQMLVPFSARSERALLAVLQRFEQQLQQQPDIALADWVYSLSARRTALTHRLCLLAESPATLLQQLQQQISQPLQVRQCHQKLQRLAMVCTGMGPQWWGMGQELYRTEPVFREALERVDQVFQAVAGWSVLSEMQKDETSSRMHETQVAQPANFALQVALFELWAHFGVKPVVLIGHSVGEVASAYLSGALSLQDACKVSYHRSRLQQQCANLNGGMLAVGLTEAACQPWLQQFPAIEIAALNGPEALTLAGPRPALQELAQQLELKQIFCRMLQVEIAYHSSQMQQIRQELLQVLSDLQPRACNIPLVSTVTGQQVSGEELGADYWWRNVRQSVLFARGFHSVLAMSPDAVLELGPHPVLKQNIRELLTQQGLDLPQLASLQRKAPEQNFFLGELARWFNQGGALHWQAFHGPLAHYVPLPLYPWQREHLWRESGRSVERRIGRAGAVYLNEQLPGSGIAWSGEINRHFMPYLPDHQVNASVVFPGAAIIDALFCAAAELSGAASLTLEQLQIEKMLQVPAQAVMKTEVRYHAAQRLLELSSRDQADKLSQWQRNASARLCQYPVPMPALDGQHLLDLSAAPAQIQQFYQTAAGIGLEYGPAFQTLTALQIQPDSVSARLVLSAAATQEVGQYLLHPTLLDGAFQSLLALVNNGPAYVPHSCGRLTLLQLPGEVCFSHCRLLEKTARSLRCELALYNDAGALCLLLEDLECRAIELAGGQQPVQNPVNYQLQWLQQPEVPVLQALPRRVLIIDDGSELAFAATAALQQRGVLVRSYRIGTLPPQGLEQPDLLLDFSTCLWPQTDWQDPELLICRLTDAIQDSRALLQLLDDGKQPWRYLRLSIAAYQVRPDDSVQSWSASALAGLSAAIINEYPAVFCQNLDLSSDARTALQQLFQELQIGDQASDVAWRENNRYRRELCAEQADSSTWQQIAADSDSAVELRQFAVTTAKDKAQTDSFTGWCASQAAETAAGPYQLTLHSAALSPALRQGQPADLIAVAQVRQAPAAAAYQNGELVLLRQRQQRLQSKRNATKDELLPLPAGFLPAQVGLVEPYVKALYCLSGLSAPAAGQRLLLADLPLDLENALRHIAATMQLQVTALHDRVEASVVRRSGQQQFGCYDLSFFRPLLQQASFDLIISAAGSEIRDKLLRLPGKQRLLIDLSQQPLDSARLSQDDIICQPDLSGLLHSTEKTRFISAALQFIVAHSNELPDSQSCPAALLAQTDTLSDSYDSVLLHQQPLVLLAPFDTPWLPPQSSVLITGGTAGFGLSLARQLADWGAARLVLASRSGQVDAKALQLLQNRGVQVDTVALDVTDACAVRDAVAFANQPAAPLRVVVHCAGVLADGYLRDLSADNCRTVLAPKILGALHLHQALAALPPQQLQRFICCSSVSALVGNPGQANYVVANNWLDEFCHWRRRQGLPALSVNWGALAGAGMVARDVQVRTILAGQGVHAISDNYAFNQLQHALTANEIQIGIMDIEWPLWFNANQAARRSGRFRQIVQQFGQQHSAGRLFRQQLQTLPAPERKGALLQALQQQVASLLRYQPEQVDVRISLTQLGVDSLTTNQLSKQLLTQLGLAISSMSLLAGPSLEQLAQQQLVLLGEDAALV</sequence>
<dbReference type="InterPro" id="IPR036736">
    <property type="entry name" value="ACP-like_sf"/>
</dbReference>
<dbReference type="InterPro" id="IPR016039">
    <property type="entry name" value="Thiolase-like"/>
</dbReference>
<dbReference type="InterPro" id="IPR014031">
    <property type="entry name" value="Ketoacyl_synth_C"/>
</dbReference>
<evidence type="ECO:0000256" key="6">
    <source>
        <dbReference type="PROSITE-ProRule" id="PRU01363"/>
    </source>
</evidence>
<dbReference type="InterPro" id="IPR020807">
    <property type="entry name" value="PKS_DH"/>
</dbReference>
<dbReference type="SUPFAM" id="SSF53901">
    <property type="entry name" value="Thiolase-like"/>
    <property type="match status" value="1"/>
</dbReference>
<keyword evidence="11" id="KW-1185">Reference proteome</keyword>
<dbReference type="PROSITE" id="PS50075">
    <property type="entry name" value="CARRIER"/>
    <property type="match status" value="1"/>
</dbReference>
<dbReference type="SMART" id="SM00823">
    <property type="entry name" value="PKS_PP"/>
    <property type="match status" value="1"/>
</dbReference>
<dbReference type="SUPFAM" id="SSF47336">
    <property type="entry name" value="ACP-like"/>
    <property type="match status" value="1"/>
</dbReference>
<comment type="caution">
    <text evidence="10">The sequence shown here is derived from an EMBL/GenBank/DDBJ whole genome shotgun (WGS) entry which is preliminary data.</text>
</comment>
<keyword evidence="5" id="KW-0808">Transferase</keyword>
<dbReference type="Gene3D" id="3.10.129.110">
    <property type="entry name" value="Polyketide synthase dehydratase"/>
    <property type="match status" value="1"/>
</dbReference>
<dbReference type="InterPro" id="IPR020806">
    <property type="entry name" value="PKS_PP-bd"/>
</dbReference>
<comment type="similarity">
    <text evidence="2">Belongs to the short-chain dehydrogenases/reductases (SDR) family.</text>
</comment>
<feature type="region of interest" description="C-terminal hotdog fold" evidence="6">
    <location>
        <begin position="1031"/>
        <end position="1171"/>
    </location>
</feature>
<dbReference type="Pfam" id="PF16197">
    <property type="entry name" value="KAsynt_C_assoc"/>
    <property type="match status" value="1"/>
</dbReference>
<dbReference type="Gene3D" id="3.40.47.10">
    <property type="match status" value="1"/>
</dbReference>
<organism evidence="10 11">
    <name type="scientific">Rheinheimera tilapiae</name>
    <dbReference type="NCBI Taxonomy" id="875043"/>
    <lineage>
        <taxon>Bacteria</taxon>
        <taxon>Pseudomonadati</taxon>
        <taxon>Pseudomonadota</taxon>
        <taxon>Gammaproteobacteria</taxon>
        <taxon>Chromatiales</taxon>
        <taxon>Chromatiaceae</taxon>
        <taxon>Rheinheimera</taxon>
    </lineage>
</organism>
<dbReference type="InterPro" id="IPR016036">
    <property type="entry name" value="Malonyl_transacylase_ACP-bd"/>
</dbReference>
<dbReference type="InterPro" id="IPR001227">
    <property type="entry name" value="Ac_transferase_dom_sf"/>
</dbReference>
<dbReference type="SUPFAM" id="SSF55048">
    <property type="entry name" value="Probable ACP-binding domain of malonyl-CoA ACP transacylase"/>
    <property type="match status" value="1"/>
</dbReference>
<keyword evidence="3" id="KW-0596">Phosphopantetheine</keyword>
<evidence type="ECO:0000256" key="2">
    <source>
        <dbReference type="ARBA" id="ARBA00006484"/>
    </source>
</evidence>
<feature type="active site" description="Proton acceptor; for dehydratase activity" evidence="6">
    <location>
        <position position="927"/>
    </location>
</feature>
<dbReference type="Gene3D" id="3.30.70.3290">
    <property type="match status" value="1"/>
</dbReference>
<dbReference type="SUPFAM" id="SSF51735">
    <property type="entry name" value="NAD(P)-binding Rossmann-fold domains"/>
    <property type="match status" value="2"/>
</dbReference>
<dbReference type="RefSeq" id="WP_377240901.1">
    <property type="nucleotide sequence ID" value="NZ_JBHLXP010000001.1"/>
</dbReference>
<dbReference type="CDD" id="cd00833">
    <property type="entry name" value="PKS"/>
    <property type="match status" value="1"/>
</dbReference>
<dbReference type="InterPro" id="IPR018201">
    <property type="entry name" value="Ketoacyl_synth_AS"/>
</dbReference>
<feature type="domain" description="Carrier" evidence="7">
    <location>
        <begin position="1980"/>
        <end position="2057"/>
    </location>
</feature>
<dbReference type="PROSITE" id="PS52004">
    <property type="entry name" value="KS3_2"/>
    <property type="match status" value="1"/>
</dbReference>
<dbReference type="InterPro" id="IPR006162">
    <property type="entry name" value="Ppantetheine_attach_site"/>
</dbReference>
<dbReference type="InterPro" id="IPR049900">
    <property type="entry name" value="PKS_mFAS_DH"/>
</dbReference>
<evidence type="ECO:0000256" key="3">
    <source>
        <dbReference type="ARBA" id="ARBA00022450"/>
    </source>
</evidence>
<dbReference type="InterPro" id="IPR049551">
    <property type="entry name" value="PKS_DH_C"/>
</dbReference>
<proteinExistence type="inferred from homology"/>
<dbReference type="InterPro" id="IPR013968">
    <property type="entry name" value="PKS_KR"/>
</dbReference>
<dbReference type="Pfam" id="PF14765">
    <property type="entry name" value="PS-DH"/>
    <property type="match status" value="1"/>
</dbReference>
<dbReference type="InterPro" id="IPR050091">
    <property type="entry name" value="PKS_NRPS_Biosynth_Enz"/>
</dbReference>
<dbReference type="InterPro" id="IPR049552">
    <property type="entry name" value="PKS_DH_N"/>
</dbReference>
<dbReference type="SMART" id="SM00826">
    <property type="entry name" value="PKS_DH"/>
    <property type="match status" value="1"/>
</dbReference>
<dbReference type="PANTHER" id="PTHR43775:SF37">
    <property type="entry name" value="SI:DKEY-61P9.11"/>
    <property type="match status" value="1"/>
</dbReference>
<dbReference type="InterPro" id="IPR042104">
    <property type="entry name" value="PKS_dehydratase_sf"/>
</dbReference>
<dbReference type="SUPFAM" id="SSF52151">
    <property type="entry name" value="FabD/lysophospholipase-like"/>
    <property type="match status" value="1"/>
</dbReference>
<protein>
    <submittedName>
        <fullName evidence="10">Type I polyketide synthase</fullName>
    </submittedName>
</protein>
<dbReference type="PROSITE" id="PS00606">
    <property type="entry name" value="KS3_1"/>
    <property type="match status" value="1"/>
</dbReference>
<name>A0ABV6BBS1_9GAMM</name>
<dbReference type="PANTHER" id="PTHR43775">
    <property type="entry name" value="FATTY ACID SYNTHASE"/>
    <property type="match status" value="1"/>
</dbReference>
<dbReference type="InterPro" id="IPR036291">
    <property type="entry name" value="NAD(P)-bd_dom_sf"/>
</dbReference>
<dbReference type="SMART" id="SM00825">
    <property type="entry name" value="PKS_KS"/>
    <property type="match status" value="1"/>
</dbReference>
<evidence type="ECO:0000313" key="10">
    <source>
        <dbReference type="EMBL" id="MFC0047527.1"/>
    </source>
</evidence>
<dbReference type="InterPro" id="IPR014043">
    <property type="entry name" value="Acyl_transferase_dom"/>
</dbReference>
<dbReference type="InterPro" id="IPR020841">
    <property type="entry name" value="PKS_Beta-ketoAc_synthase_dom"/>
</dbReference>
<dbReference type="InterPro" id="IPR009081">
    <property type="entry name" value="PP-bd_ACP"/>
</dbReference>
<feature type="domain" description="PKS/mFAS DH" evidence="9">
    <location>
        <begin position="890"/>
        <end position="1171"/>
    </location>
</feature>
<dbReference type="Pfam" id="PF00109">
    <property type="entry name" value="ketoacyl-synt"/>
    <property type="match status" value="1"/>
</dbReference>